<dbReference type="PRINTS" id="PR00033">
    <property type="entry name" value="HTHASNC"/>
</dbReference>
<organism evidence="5 6">
    <name type="scientific">Rhizorhabdus wittichii</name>
    <dbReference type="NCBI Taxonomy" id="160791"/>
    <lineage>
        <taxon>Bacteria</taxon>
        <taxon>Pseudomonadati</taxon>
        <taxon>Pseudomonadota</taxon>
        <taxon>Alphaproteobacteria</taxon>
        <taxon>Sphingomonadales</taxon>
        <taxon>Sphingomonadaceae</taxon>
        <taxon>Rhizorhabdus</taxon>
    </lineage>
</organism>
<dbReference type="Proteomes" id="UP000664914">
    <property type="component" value="Chromosome"/>
</dbReference>
<dbReference type="Pfam" id="PF01037">
    <property type="entry name" value="AsnC_trans_reg"/>
    <property type="match status" value="1"/>
</dbReference>
<dbReference type="Gene3D" id="3.30.70.920">
    <property type="match status" value="1"/>
</dbReference>
<sequence>MFGDFCHWVMRSGKDSDQMTDSIDLDDFDRRIIAIVRRDNQQPARTIADQVGLSESAVLRRLRRLRSGGIIVADVSLIDPSRLAPAITIHVLVELAQSGLKVEQLFARTLESRPEVIGAWNVTGRTDFLVTVSVPSIEAYQRFADEVLASDDNIRGFETLVSLREIVRFDPLRAGDPLPIVMAPKEGHPPAR</sequence>
<evidence type="ECO:0000256" key="3">
    <source>
        <dbReference type="ARBA" id="ARBA00023163"/>
    </source>
</evidence>
<dbReference type="PROSITE" id="PS50956">
    <property type="entry name" value="HTH_ASNC_2"/>
    <property type="match status" value="1"/>
</dbReference>
<dbReference type="SMART" id="SM00344">
    <property type="entry name" value="HTH_ASNC"/>
    <property type="match status" value="1"/>
</dbReference>
<gene>
    <name evidence="5" type="ORF">HRJ34_02305</name>
</gene>
<dbReference type="PANTHER" id="PTHR30154:SF34">
    <property type="entry name" value="TRANSCRIPTIONAL REGULATOR AZLB"/>
    <property type="match status" value="1"/>
</dbReference>
<dbReference type="Pfam" id="PF13404">
    <property type="entry name" value="HTH_AsnC-type"/>
    <property type="match status" value="1"/>
</dbReference>
<evidence type="ECO:0000259" key="4">
    <source>
        <dbReference type="PROSITE" id="PS50956"/>
    </source>
</evidence>
<dbReference type="GO" id="GO:0043200">
    <property type="term" value="P:response to amino acid"/>
    <property type="evidence" value="ECO:0007669"/>
    <property type="project" value="TreeGrafter"/>
</dbReference>
<dbReference type="InterPro" id="IPR019888">
    <property type="entry name" value="Tscrpt_reg_AsnC-like"/>
</dbReference>
<dbReference type="InterPro" id="IPR036390">
    <property type="entry name" value="WH_DNA-bd_sf"/>
</dbReference>
<dbReference type="Gene3D" id="1.10.10.10">
    <property type="entry name" value="Winged helix-like DNA-binding domain superfamily/Winged helix DNA-binding domain"/>
    <property type="match status" value="1"/>
</dbReference>
<dbReference type="EMBL" id="CP059319">
    <property type="protein sequence ID" value="QTH22383.1"/>
    <property type="molecule type" value="Genomic_DNA"/>
</dbReference>
<evidence type="ECO:0000256" key="2">
    <source>
        <dbReference type="ARBA" id="ARBA00023125"/>
    </source>
</evidence>
<dbReference type="SUPFAM" id="SSF54909">
    <property type="entry name" value="Dimeric alpha+beta barrel"/>
    <property type="match status" value="1"/>
</dbReference>
<name>A0A975D3Y7_9SPHN</name>
<dbReference type="InterPro" id="IPR019887">
    <property type="entry name" value="Tscrpt_reg_AsnC/Lrp_C"/>
</dbReference>
<accession>A0A975D3Y7</accession>
<evidence type="ECO:0000256" key="1">
    <source>
        <dbReference type="ARBA" id="ARBA00023015"/>
    </source>
</evidence>
<dbReference type="GO" id="GO:0005829">
    <property type="term" value="C:cytosol"/>
    <property type="evidence" value="ECO:0007669"/>
    <property type="project" value="TreeGrafter"/>
</dbReference>
<dbReference type="InterPro" id="IPR011008">
    <property type="entry name" value="Dimeric_a/b-barrel"/>
</dbReference>
<reference evidence="5" key="1">
    <citation type="submission" date="2020-07" db="EMBL/GenBank/DDBJ databases">
        <authorList>
            <person name="Camacho E."/>
        </authorList>
    </citation>
    <scope>NUCLEOTIDE SEQUENCE</scope>
    <source>
        <strain evidence="5">MPO218</strain>
    </source>
</reference>
<dbReference type="GO" id="GO:0043565">
    <property type="term" value="F:sequence-specific DNA binding"/>
    <property type="evidence" value="ECO:0007669"/>
    <property type="project" value="InterPro"/>
</dbReference>
<dbReference type="PANTHER" id="PTHR30154">
    <property type="entry name" value="LEUCINE-RESPONSIVE REGULATORY PROTEIN"/>
    <property type="match status" value="1"/>
</dbReference>
<evidence type="ECO:0000313" key="5">
    <source>
        <dbReference type="EMBL" id="QTH22383.1"/>
    </source>
</evidence>
<keyword evidence="2" id="KW-0238">DNA-binding</keyword>
<proteinExistence type="predicted"/>
<keyword evidence="1" id="KW-0805">Transcription regulation</keyword>
<keyword evidence="3" id="KW-0804">Transcription</keyword>
<reference evidence="5" key="2">
    <citation type="submission" date="2021-04" db="EMBL/GenBank/DDBJ databases">
        <title>Isolation and genomic analysis of the ibuprofen-degrading bacterium Sphingomonas strain MPO218.</title>
        <authorList>
            <person name="Aulestia M."/>
            <person name="Flores A."/>
            <person name="Mangas E.L."/>
            <person name="Perez-Pulido A.J."/>
            <person name="Santero E."/>
            <person name="Camacho E.M."/>
        </authorList>
    </citation>
    <scope>NUCLEOTIDE SEQUENCE</scope>
    <source>
        <strain evidence="5">MPO218</strain>
    </source>
</reference>
<dbReference type="InterPro" id="IPR000485">
    <property type="entry name" value="AsnC-type_HTH_dom"/>
</dbReference>
<evidence type="ECO:0000313" key="6">
    <source>
        <dbReference type="Proteomes" id="UP000664914"/>
    </source>
</evidence>
<protein>
    <submittedName>
        <fullName evidence="5">Lrp/AsnC family transcriptional regulator</fullName>
    </submittedName>
</protein>
<dbReference type="InterPro" id="IPR036388">
    <property type="entry name" value="WH-like_DNA-bd_sf"/>
</dbReference>
<feature type="domain" description="HTH asnC-type" evidence="4">
    <location>
        <begin position="25"/>
        <end position="101"/>
    </location>
</feature>
<dbReference type="SUPFAM" id="SSF46785">
    <property type="entry name" value="Winged helix' DNA-binding domain"/>
    <property type="match status" value="1"/>
</dbReference>
<dbReference type="AlphaFoldDB" id="A0A975D3Y7"/>